<feature type="compositionally biased region" description="Low complexity" evidence="1">
    <location>
        <begin position="808"/>
        <end position="823"/>
    </location>
</feature>
<dbReference type="AlphaFoldDB" id="A0AAD8U5C3"/>
<dbReference type="SUPFAM" id="SSF81383">
    <property type="entry name" value="F-box domain"/>
    <property type="match status" value="1"/>
</dbReference>
<feature type="region of interest" description="Disordered" evidence="1">
    <location>
        <begin position="608"/>
        <end position="631"/>
    </location>
</feature>
<dbReference type="InterPro" id="IPR055411">
    <property type="entry name" value="LRR_FXL15/At3g58940/PEG3-like"/>
</dbReference>
<dbReference type="EMBL" id="JAUUTY010000001">
    <property type="protein sequence ID" value="KAK1698168.1"/>
    <property type="molecule type" value="Genomic_DNA"/>
</dbReference>
<dbReference type="Pfam" id="PF14223">
    <property type="entry name" value="Retrotran_gag_2"/>
    <property type="match status" value="1"/>
</dbReference>
<dbReference type="InterPro" id="IPR036047">
    <property type="entry name" value="F-box-like_dom_sf"/>
</dbReference>
<dbReference type="PANTHER" id="PTHR47481:SF31">
    <property type="entry name" value="OS01G0873500 PROTEIN"/>
    <property type="match status" value="1"/>
</dbReference>
<evidence type="ECO:0000313" key="4">
    <source>
        <dbReference type="EMBL" id="KAK1698168.1"/>
    </source>
</evidence>
<evidence type="ECO:0000256" key="1">
    <source>
        <dbReference type="SAM" id="MobiDB-lite"/>
    </source>
</evidence>
<dbReference type="SUPFAM" id="SSF56672">
    <property type="entry name" value="DNA/RNA polymerases"/>
    <property type="match status" value="1"/>
</dbReference>
<dbReference type="InterPro" id="IPR013103">
    <property type="entry name" value="RVT_2"/>
</dbReference>
<name>A0AAD8U5C3_LOLMU</name>
<feature type="domain" description="Reverse transcriptase Ty1/copia-type" evidence="2">
    <location>
        <begin position="883"/>
        <end position="1043"/>
    </location>
</feature>
<comment type="caution">
    <text evidence="4">The sequence shown here is derived from an EMBL/GenBank/DDBJ whole genome shotgun (WGS) entry which is preliminary data.</text>
</comment>
<reference evidence="4" key="1">
    <citation type="submission" date="2023-07" db="EMBL/GenBank/DDBJ databases">
        <title>A chromosome-level genome assembly of Lolium multiflorum.</title>
        <authorList>
            <person name="Chen Y."/>
            <person name="Copetti D."/>
            <person name="Kolliker R."/>
            <person name="Studer B."/>
        </authorList>
    </citation>
    <scope>NUCLEOTIDE SEQUENCE</scope>
    <source>
        <strain evidence="4">02402/16</strain>
        <tissue evidence="4">Leaf</tissue>
    </source>
</reference>
<accession>A0AAD8U5C3</accession>
<feature type="compositionally biased region" description="Low complexity" evidence="1">
    <location>
        <begin position="757"/>
        <end position="785"/>
    </location>
</feature>
<feature type="domain" description="F-box/LRR-repeat protein 15/At3g58940/PEG3-like LRR" evidence="3">
    <location>
        <begin position="156"/>
        <end position="237"/>
    </location>
</feature>
<evidence type="ECO:0000259" key="2">
    <source>
        <dbReference type="Pfam" id="PF07727"/>
    </source>
</evidence>
<feature type="compositionally biased region" description="Gly residues" evidence="1">
    <location>
        <begin position="494"/>
        <end position="505"/>
    </location>
</feature>
<evidence type="ECO:0008006" key="6">
    <source>
        <dbReference type="Google" id="ProtNLM"/>
    </source>
</evidence>
<dbReference type="InterPro" id="IPR043502">
    <property type="entry name" value="DNA/RNA_pol_sf"/>
</dbReference>
<evidence type="ECO:0000313" key="5">
    <source>
        <dbReference type="Proteomes" id="UP001231189"/>
    </source>
</evidence>
<protein>
    <recommendedName>
        <fullName evidence="6">Reverse transcriptase Ty1/copia-type domain-containing protein</fullName>
    </recommendedName>
</protein>
<feature type="region of interest" description="Disordered" evidence="1">
    <location>
        <begin position="474"/>
        <end position="579"/>
    </location>
</feature>
<dbReference type="PANTHER" id="PTHR47481">
    <property type="match status" value="1"/>
</dbReference>
<feature type="region of interest" description="Disordered" evidence="1">
    <location>
        <begin position="655"/>
        <end position="823"/>
    </location>
</feature>
<feature type="compositionally biased region" description="Low complexity" evidence="1">
    <location>
        <begin position="713"/>
        <end position="741"/>
    </location>
</feature>
<dbReference type="Pfam" id="PF07727">
    <property type="entry name" value="RVT_2"/>
    <property type="match status" value="1"/>
</dbReference>
<evidence type="ECO:0000259" key="3">
    <source>
        <dbReference type="Pfam" id="PF24758"/>
    </source>
</evidence>
<dbReference type="Proteomes" id="UP001231189">
    <property type="component" value="Unassembled WGS sequence"/>
</dbReference>
<feature type="compositionally biased region" description="Basic and acidic residues" evidence="1">
    <location>
        <begin position="506"/>
        <end position="567"/>
    </location>
</feature>
<keyword evidence="5" id="KW-1185">Reference proteome</keyword>
<feature type="region of interest" description="Disordered" evidence="1">
    <location>
        <begin position="35"/>
        <end position="64"/>
    </location>
</feature>
<dbReference type="Pfam" id="PF24758">
    <property type="entry name" value="LRR_At5g56370"/>
    <property type="match status" value="1"/>
</dbReference>
<feature type="compositionally biased region" description="Polar residues" evidence="1">
    <location>
        <begin position="663"/>
        <end position="672"/>
    </location>
</feature>
<gene>
    <name evidence="4" type="ORF">QYE76_014865</name>
</gene>
<sequence>MVAMEMESAGPSAKREQLAAPAIHGNVPLPVVPTAEARHMEPAVAERSQEPPPGAEEDEEESLDHISRLPDHVLGEIISLLTIMEGTRTQVLASRWRHLWRAAPLNLDFSSLPGSNSMLPSRCAVVNAILAAHQGSGRRLCLPARHLQCRDDDVDVDAWLRSTALDNLQELEFYFCCAKHYDPELVIEALLPPPASIFRFSSTLRAATISNCYLVDDTVETLRFPHLRKLALIASIIIMSSSASAIAAAGAAAASLTAALGAPPTEKLSRHNHLFWKMQVLPALRGAQVMGLLDGTDAAPAKTVEIDDRDGKKVAIPNSEYAVWLARDQTLMSYLVKGLDMDLLSQVVGSEHASDLWSTIEGLFTSQSRSRVNMLRGALVNTKKNELTVPQFLSKMRGFASELAAAGKVVDDDELKGYILGGLQGPYTPFVASMNATPNTSLTDMCAQLQAFDDREVLLAESTQAVPVFQSSANAAARGGSVPPRPTEPRRGDGGYGGYREGGGGYRDRRDDYRRDDYRRDDRGDYRDRRDDRGGYRRDDRGGGQYRRDDMQRRDGGGGRGRDDRGAPKGGRGRGRTPTRFVDTTCQICKKYGHPASECWWRYADRDDDDDDRRNDRNEKGAYGVDTNWYMDTGATDHITGQLDKLHTRDDYRGRDQVHDASGTDTSTNSAATGEDLGSNGAEMSSNQYTQHFSPGAEHETDSAEAEGSPVQRAAASRAAPSPDRSLGATPPSSSPAADSAGARHHPGHAQDDRAPHTPATHTPPDAAPGGNSPDPSPASSPSGDLGQADSDSVSDLEPDPADHDSPHGSSVAAPSAVSPTPALRTIRTRLQQGIRKPRQYTDGTIRYGLLTVAGEPTDLREALQDVQWKKAMDDEYTALMDNKTWHLVPPSSNKNLIDCKWVYRVKKRADGTVERYKARLVAKGFKQRYGIDYEDTFSPVVKAATVRLVLSVAVSQGWSLRQLDVKNAFLHGVLEEEVYMKQPPGFVDPRFPHHICKLDKSLYGLKQAPRAWYARLSAKLQDLGFLPSKADTSLFLYHRKDNSAEMLPWNPVTSSLCDILRAERENARVNDT</sequence>
<proteinExistence type="predicted"/>
<feature type="region of interest" description="Disordered" evidence="1">
    <location>
        <begin position="1"/>
        <end position="21"/>
    </location>
</feature>
<feature type="compositionally biased region" description="Polar residues" evidence="1">
    <location>
        <begin position="682"/>
        <end position="693"/>
    </location>
</feature>
<organism evidence="4 5">
    <name type="scientific">Lolium multiflorum</name>
    <name type="common">Italian ryegrass</name>
    <name type="synonym">Lolium perenne subsp. multiflorum</name>
    <dbReference type="NCBI Taxonomy" id="4521"/>
    <lineage>
        <taxon>Eukaryota</taxon>
        <taxon>Viridiplantae</taxon>
        <taxon>Streptophyta</taxon>
        <taxon>Embryophyta</taxon>
        <taxon>Tracheophyta</taxon>
        <taxon>Spermatophyta</taxon>
        <taxon>Magnoliopsida</taxon>
        <taxon>Liliopsida</taxon>
        <taxon>Poales</taxon>
        <taxon>Poaceae</taxon>
        <taxon>BOP clade</taxon>
        <taxon>Pooideae</taxon>
        <taxon>Poodae</taxon>
        <taxon>Poeae</taxon>
        <taxon>Poeae Chloroplast Group 2 (Poeae type)</taxon>
        <taxon>Loliodinae</taxon>
        <taxon>Loliinae</taxon>
        <taxon>Lolium</taxon>
    </lineage>
</organism>